<evidence type="ECO:0000313" key="1">
    <source>
        <dbReference type="EMBL" id="SHO52805.1"/>
    </source>
</evidence>
<sequence length="126" mass="14787">MIEWFSMMSRTKVLSLVRRGMCVWKVDGDKTKFSERIYLPTARNVSIFCTLNGFYSKIYRESDLSPIFHPVTRRALRVNIPKYQKDGVLRAGEWRVPAIQKIVSMISLVVPDDYFDWLFIFNLNGT</sequence>
<proteinExistence type="predicted"/>
<name>A0A1M7YJL3_9BACT</name>
<accession>A0A1M7YJL3</accession>
<evidence type="ECO:0000313" key="2">
    <source>
        <dbReference type="Proteomes" id="UP000184603"/>
    </source>
</evidence>
<reference evidence="1 2" key="1">
    <citation type="submission" date="2016-12" db="EMBL/GenBank/DDBJ databases">
        <authorList>
            <person name="Song W.-J."/>
            <person name="Kurnit D.M."/>
        </authorList>
    </citation>
    <scope>NUCLEOTIDE SEQUENCE [LARGE SCALE GENOMIC DNA]</scope>
    <source>
        <strain evidence="1 2">DSM 18488</strain>
    </source>
</reference>
<organism evidence="1 2">
    <name type="scientific">Desulfopila aestuarii DSM 18488</name>
    <dbReference type="NCBI Taxonomy" id="1121416"/>
    <lineage>
        <taxon>Bacteria</taxon>
        <taxon>Pseudomonadati</taxon>
        <taxon>Thermodesulfobacteriota</taxon>
        <taxon>Desulfobulbia</taxon>
        <taxon>Desulfobulbales</taxon>
        <taxon>Desulfocapsaceae</taxon>
        <taxon>Desulfopila</taxon>
    </lineage>
</organism>
<dbReference type="EMBL" id="FRFE01000041">
    <property type="protein sequence ID" value="SHO52805.1"/>
    <property type="molecule type" value="Genomic_DNA"/>
</dbReference>
<dbReference type="AlphaFoldDB" id="A0A1M7YJL3"/>
<protein>
    <submittedName>
        <fullName evidence="1">Uncharacterized protein</fullName>
    </submittedName>
</protein>
<gene>
    <name evidence="1" type="ORF">SAMN02745220_04777</name>
</gene>
<dbReference type="Proteomes" id="UP000184603">
    <property type="component" value="Unassembled WGS sequence"/>
</dbReference>
<keyword evidence="2" id="KW-1185">Reference proteome</keyword>